<evidence type="ECO:0000313" key="10">
    <source>
        <dbReference type="EMBL" id="CAI8045301.1"/>
    </source>
</evidence>
<comment type="similarity">
    <text evidence="3">Belongs to the CNOT11 family.</text>
</comment>
<dbReference type="AlphaFoldDB" id="A0AA35TD67"/>
<accession>A0AA35TD67</accession>
<keyword evidence="8" id="KW-0804">Transcription</keyword>
<dbReference type="GO" id="GO:0005634">
    <property type="term" value="C:nucleus"/>
    <property type="evidence" value="ECO:0007669"/>
    <property type="project" value="UniProtKB-SubCell"/>
</dbReference>
<keyword evidence="9" id="KW-0539">Nucleus</keyword>
<evidence type="ECO:0000256" key="1">
    <source>
        <dbReference type="ARBA" id="ARBA00004123"/>
    </source>
</evidence>
<organism evidence="10 11">
    <name type="scientific">Geodia barretti</name>
    <name type="common">Barrett's horny sponge</name>
    <dbReference type="NCBI Taxonomy" id="519541"/>
    <lineage>
        <taxon>Eukaryota</taxon>
        <taxon>Metazoa</taxon>
        <taxon>Porifera</taxon>
        <taxon>Demospongiae</taxon>
        <taxon>Heteroscleromorpha</taxon>
        <taxon>Tetractinellida</taxon>
        <taxon>Astrophorina</taxon>
        <taxon>Geodiidae</taxon>
        <taxon>Geodia</taxon>
    </lineage>
</organism>
<comment type="caution">
    <text evidence="10">The sequence shown here is derived from an EMBL/GenBank/DDBJ whole genome shotgun (WGS) entry which is preliminary data.</text>
</comment>
<proteinExistence type="inferred from homology"/>
<keyword evidence="6" id="KW-0805">Transcription regulation</keyword>
<comment type="subcellular location">
    <subcellularLocation>
        <location evidence="2">Cytoplasm</location>
    </subcellularLocation>
    <subcellularLocation>
        <location evidence="1">Nucleus</location>
    </subcellularLocation>
</comment>
<evidence type="ECO:0000256" key="5">
    <source>
        <dbReference type="ARBA" id="ARBA00022490"/>
    </source>
</evidence>
<evidence type="ECO:0000313" key="11">
    <source>
        <dbReference type="Proteomes" id="UP001174909"/>
    </source>
</evidence>
<evidence type="ECO:0000256" key="2">
    <source>
        <dbReference type="ARBA" id="ARBA00004496"/>
    </source>
</evidence>
<protein>
    <recommendedName>
        <fullName evidence="4">CCR4-NOT transcription complex subunit 11</fullName>
    </recommendedName>
</protein>
<gene>
    <name evidence="10" type="ORF">GBAR_LOCUS25068</name>
</gene>
<dbReference type="Proteomes" id="UP001174909">
    <property type="component" value="Unassembled WGS sequence"/>
</dbReference>
<name>A0AA35TD67_GEOBA</name>
<dbReference type="Pfam" id="PF10155">
    <property type="entry name" value="CNOT11"/>
    <property type="match status" value="1"/>
</dbReference>
<sequence>MAFALSTRDLLTILKVLAEANLTNSTLESVAVAIKTHFSKADYFRVGNALTMLLQHKDLLPLTSQRIAALFLLNEFYRSEQPSGNPFALFFVELLQPQVEDDRTVAGVPCGHSLSPIEKWFLAHLLSSLTPKDLFKKTAAAIASTDPSSLQLPDIQSLVVSLSDPHDDIAPNAKIGLPSVIADSDPTGIGRFSVPEAGQAAETFLCRDEMAEQTFEPGLLRPRPPLYHSEEETIWLNPFQTQCPIQWDTLMCSHSAAEAMRLFYKACGEVLSLPEQQALSGQFKNDPKLVYQVGLTPKKLPDLVEKNPTVAIEALLCLTNSSQLSAYFAALLNMDMSLHSMEVVNRLTSAVDLPPEFLHLYINNCIQRCRKISDKSLQSRLVRLVCVFLQSLIRNGTIDVQNDLEIQAFALEHSRIKEATALYRLLKTLEGGGAEAAGTK</sequence>
<dbReference type="InterPro" id="IPR019312">
    <property type="entry name" value="CNOT11"/>
</dbReference>
<evidence type="ECO:0000256" key="9">
    <source>
        <dbReference type="ARBA" id="ARBA00023242"/>
    </source>
</evidence>
<evidence type="ECO:0000256" key="3">
    <source>
        <dbReference type="ARBA" id="ARBA00008030"/>
    </source>
</evidence>
<dbReference type="EMBL" id="CASHTH010003463">
    <property type="protein sequence ID" value="CAI8045301.1"/>
    <property type="molecule type" value="Genomic_DNA"/>
</dbReference>
<keyword evidence="11" id="KW-1185">Reference proteome</keyword>
<dbReference type="PANTHER" id="PTHR15975:SF0">
    <property type="entry name" value="CCR4-NOT TRANSCRIPTION COMPLEX SUBUNIT 11"/>
    <property type="match status" value="1"/>
</dbReference>
<evidence type="ECO:0000256" key="8">
    <source>
        <dbReference type="ARBA" id="ARBA00023163"/>
    </source>
</evidence>
<keyword evidence="5" id="KW-0963">Cytoplasm</keyword>
<dbReference type="GO" id="GO:0030014">
    <property type="term" value="C:CCR4-NOT complex"/>
    <property type="evidence" value="ECO:0007669"/>
    <property type="project" value="InterPro"/>
</dbReference>
<dbReference type="PANTHER" id="PTHR15975">
    <property type="entry name" value="CCR4-NOT TRANSCRIPTION COMPLEX SUBUNIT 11"/>
    <property type="match status" value="1"/>
</dbReference>
<dbReference type="GO" id="GO:0031047">
    <property type="term" value="P:regulatory ncRNA-mediated gene silencing"/>
    <property type="evidence" value="ECO:0007669"/>
    <property type="project" value="UniProtKB-KW"/>
</dbReference>
<evidence type="ECO:0000256" key="6">
    <source>
        <dbReference type="ARBA" id="ARBA00023015"/>
    </source>
</evidence>
<reference evidence="10" key="1">
    <citation type="submission" date="2023-03" db="EMBL/GenBank/DDBJ databases">
        <authorList>
            <person name="Steffen K."/>
            <person name="Cardenas P."/>
        </authorList>
    </citation>
    <scope>NUCLEOTIDE SEQUENCE</scope>
</reference>
<evidence type="ECO:0000256" key="7">
    <source>
        <dbReference type="ARBA" id="ARBA00023158"/>
    </source>
</evidence>
<dbReference type="GO" id="GO:0005737">
    <property type="term" value="C:cytoplasm"/>
    <property type="evidence" value="ECO:0007669"/>
    <property type="project" value="UniProtKB-SubCell"/>
</dbReference>
<keyword evidence="7" id="KW-0943">RNA-mediated gene silencing</keyword>
<evidence type="ECO:0000256" key="4">
    <source>
        <dbReference type="ARBA" id="ARBA00014872"/>
    </source>
</evidence>